<dbReference type="SUPFAM" id="SSF56784">
    <property type="entry name" value="HAD-like"/>
    <property type="match status" value="1"/>
</dbReference>
<dbReference type="InterPro" id="IPR010033">
    <property type="entry name" value="HAD_SF_ppase_IIIC"/>
</dbReference>
<dbReference type="NCBIfam" id="TIGR01686">
    <property type="entry name" value="FkbH"/>
    <property type="match status" value="1"/>
</dbReference>
<sequence>MHPADYLFPRELEATPTGLSRILVIGSCLTEQYLDNFRVERPDIAFDYIPFNNLMALPDLAPEAASSYQLQYIQIPLRTLVGDNLIRAVDFAQAGGYEALASQAAGMLAAVLDAVLRYQREHGLLTLVSNFIVPQGPTAPALAERGTDTDLARLVRFLNQALEDQLRDRPNAWVADVESIAATFGKRFFLDDPVSFSSHGATLSADVHTLDNAPSWALPASGRIELLPDVGSTYALQTSVFSELVLRQVEWLYRVARQLDTVKIVFFDLDNTLWRGQIAEHYEHGREWPPSHFWPVGIWDAIQHLRRRGIVVSISSKNDEHIVRERWERAVLPWLRYDDFVLPKINWQPKSMNIRDTLTTLSLTAKSAVFVDDNPVERDEVRSNIPGIRVIGSDPFVTRRILLWSAETQRLQLGAEAAQREASYRNIVARETEKSTHSRADFLAGLDVRMQFDTIADSAHPGFARASELINKTNQFNTTGVRWSAADFAAFFRDGGTIHSFSVQDRFSDYGQVGAVLVQHGVIKQYTMSCRVLGMDVELAALHHVADLLFAAGAELLLGAIVETELNTPCRDVYQRAGFVPVPERPGLWVLRRDMARTPITHVRID</sequence>
<dbReference type="Gene3D" id="3.40.50.1110">
    <property type="entry name" value="SGNH hydrolase"/>
    <property type="match status" value="1"/>
</dbReference>
<name>A0ABT2BVR7_9BURK</name>
<dbReference type="NCBIfam" id="TIGR01681">
    <property type="entry name" value="HAD-SF-IIIC"/>
    <property type="match status" value="1"/>
</dbReference>
<comment type="caution">
    <text evidence="1">The sequence shown here is derived from an EMBL/GenBank/DDBJ whole genome shotgun (WGS) entry which is preliminary data.</text>
</comment>
<gene>
    <name evidence="1" type="ORF">NX786_05215</name>
</gene>
<dbReference type="EMBL" id="JANUHC010000002">
    <property type="protein sequence ID" value="MCS0628726.1"/>
    <property type="molecule type" value="Genomic_DNA"/>
</dbReference>
<proteinExistence type="predicted"/>
<dbReference type="InterPro" id="IPR036514">
    <property type="entry name" value="SGNH_hydro_sf"/>
</dbReference>
<dbReference type="InterPro" id="IPR023214">
    <property type="entry name" value="HAD_sf"/>
</dbReference>
<evidence type="ECO:0000313" key="1">
    <source>
        <dbReference type="EMBL" id="MCS0628726.1"/>
    </source>
</evidence>
<protein>
    <submittedName>
        <fullName evidence="1">HAD-IIIC family phosphatase</fullName>
    </submittedName>
</protein>
<dbReference type="InterPro" id="IPR010037">
    <property type="entry name" value="FkbH_domain"/>
</dbReference>
<dbReference type="Gene3D" id="3.40.50.1000">
    <property type="entry name" value="HAD superfamily/HAD-like"/>
    <property type="match status" value="1"/>
</dbReference>
<reference evidence="1" key="1">
    <citation type="submission" date="2022-08" db="EMBL/GenBank/DDBJ databases">
        <title>Reclassification of Massilia species as members of the genera Telluria, Duganella, Pseudoduganella, Mokoshia gen. nov. and Zemynaea gen. nov. using orthogonal and non-orthogonal genome-based approaches.</title>
        <authorList>
            <person name="Bowman J.P."/>
        </authorList>
    </citation>
    <scope>NUCLEOTIDE SEQUENCE</scope>
    <source>
        <strain evidence="1">LMG 11547</strain>
    </source>
</reference>
<dbReference type="Proteomes" id="UP001165263">
    <property type="component" value="Unassembled WGS sequence"/>
</dbReference>
<dbReference type="InterPro" id="IPR036412">
    <property type="entry name" value="HAD-like_sf"/>
</dbReference>
<dbReference type="RefSeq" id="WP_259447952.1">
    <property type="nucleotide sequence ID" value="NZ_CP119520.1"/>
</dbReference>
<keyword evidence="2" id="KW-1185">Reference proteome</keyword>
<evidence type="ECO:0000313" key="2">
    <source>
        <dbReference type="Proteomes" id="UP001165263"/>
    </source>
</evidence>
<organism evidence="1 2">
    <name type="scientific">Telluria mixta</name>
    <dbReference type="NCBI Taxonomy" id="34071"/>
    <lineage>
        <taxon>Bacteria</taxon>
        <taxon>Pseudomonadati</taxon>
        <taxon>Pseudomonadota</taxon>
        <taxon>Betaproteobacteria</taxon>
        <taxon>Burkholderiales</taxon>
        <taxon>Oxalobacteraceae</taxon>
        <taxon>Telluria group</taxon>
        <taxon>Telluria</taxon>
    </lineage>
</organism>
<accession>A0ABT2BVR7</accession>